<dbReference type="EMBL" id="RCHU01001132">
    <property type="protein sequence ID" value="TKR75235.1"/>
    <property type="molecule type" value="Genomic_DNA"/>
</dbReference>
<comment type="caution">
    <text evidence="1">The sequence shown here is derived from an EMBL/GenBank/DDBJ whole genome shotgun (WGS) entry which is preliminary data.</text>
</comment>
<organism evidence="1">
    <name type="scientific">Populus alba</name>
    <name type="common">White poplar</name>
    <dbReference type="NCBI Taxonomy" id="43335"/>
    <lineage>
        <taxon>Eukaryota</taxon>
        <taxon>Viridiplantae</taxon>
        <taxon>Streptophyta</taxon>
        <taxon>Embryophyta</taxon>
        <taxon>Tracheophyta</taxon>
        <taxon>Spermatophyta</taxon>
        <taxon>Magnoliopsida</taxon>
        <taxon>eudicotyledons</taxon>
        <taxon>Gunneridae</taxon>
        <taxon>Pentapetalae</taxon>
        <taxon>rosids</taxon>
        <taxon>fabids</taxon>
        <taxon>Malpighiales</taxon>
        <taxon>Salicaceae</taxon>
        <taxon>Saliceae</taxon>
        <taxon>Populus</taxon>
    </lineage>
</organism>
<dbReference type="AlphaFoldDB" id="A0A4V6A1P1"/>
<proteinExistence type="predicted"/>
<sequence length="229" mass="25757">MRKNRGFKIGKRFVRISTWIFSRTRIHPPGCNSIGPSESTCSSKSKSLSKIINWGRRLTKGAKSICSAKPRSGYIPVGHEPLSQWTRLTLWVKFINQQGTVSRFQDDGHVAESINCKEKQQVYEGRSSLAMLSQWKGPSLERSLLFHGNSRRRSGCVVISICMGRGQSVHSNEVSAQGPKLKQMQEEGRLVNLLNWSNGPSGIYEALYKVSRRSSSGQEEYVRPRVGMN</sequence>
<evidence type="ECO:0000313" key="1">
    <source>
        <dbReference type="EMBL" id="TKR75235.1"/>
    </source>
</evidence>
<gene>
    <name evidence="1" type="ORF">D5086_0000287540</name>
</gene>
<protein>
    <submittedName>
        <fullName evidence="1">Auxin-responsive family protein</fullName>
    </submittedName>
</protein>
<reference evidence="1" key="1">
    <citation type="submission" date="2018-10" db="EMBL/GenBank/DDBJ databases">
        <title>Population genomic analysis revealed the cold adaptation of white poplar.</title>
        <authorList>
            <person name="Liu Y.-J."/>
        </authorList>
    </citation>
    <scope>NUCLEOTIDE SEQUENCE [LARGE SCALE GENOMIC DNA]</scope>
    <source>
        <strain evidence="1">PAL-ZL1</strain>
    </source>
</reference>
<name>A0A4V6A1P1_POPAL</name>
<accession>A0A4V6A1P1</accession>